<dbReference type="OrthoDB" id="4927492at2759"/>
<dbReference type="AlphaFoldDB" id="E9DVR0"/>
<evidence type="ECO:0000313" key="3">
    <source>
        <dbReference type="EMBL" id="EFY92107.1"/>
    </source>
</evidence>
<accession>E9DVR0</accession>
<proteinExistence type="predicted"/>
<reference evidence="3 4" key="1">
    <citation type="journal article" date="2011" name="PLoS Genet.">
        <title>Genome sequencing and comparative transcriptomics of the model entomopathogenic fungi Metarhizium anisopliae and M. acridum.</title>
        <authorList>
            <person name="Gao Q."/>
            <person name="Jin K."/>
            <person name="Ying S.H."/>
            <person name="Zhang Y."/>
            <person name="Xiao G."/>
            <person name="Shang Y."/>
            <person name="Duan Z."/>
            <person name="Hu X."/>
            <person name="Xie X.Q."/>
            <person name="Zhou G."/>
            <person name="Peng G."/>
            <person name="Luo Z."/>
            <person name="Huang W."/>
            <person name="Wang B."/>
            <person name="Fang W."/>
            <person name="Wang S."/>
            <person name="Zhong Y."/>
            <person name="Ma L.J."/>
            <person name="St Leger R.J."/>
            <person name="Zhao G.P."/>
            <person name="Pei Y."/>
            <person name="Feng M.G."/>
            <person name="Xia Y."/>
            <person name="Wang C."/>
        </authorList>
    </citation>
    <scope>NUCLEOTIDE SEQUENCE [LARGE SCALE GENOMIC DNA]</scope>
    <source>
        <strain evidence="3 4">CQMa 102</strain>
    </source>
</reference>
<dbReference type="HOGENOM" id="CLU_2146445_0_0_1"/>
<keyword evidence="4" id="KW-1185">Reference proteome</keyword>
<feature type="transmembrane region" description="Helical" evidence="2">
    <location>
        <begin position="28"/>
        <end position="49"/>
    </location>
</feature>
<keyword evidence="2" id="KW-0812">Transmembrane</keyword>
<feature type="compositionally biased region" description="Basic and acidic residues" evidence="1">
    <location>
        <begin position="101"/>
        <end position="112"/>
    </location>
</feature>
<name>E9DVR0_METAQ</name>
<keyword evidence="2" id="KW-1133">Transmembrane helix</keyword>
<evidence type="ECO:0000256" key="2">
    <source>
        <dbReference type="SAM" id="Phobius"/>
    </source>
</evidence>
<dbReference type="InParanoid" id="E9DVR0"/>
<dbReference type="KEGG" id="maw:19246019"/>
<feature type="compositionally biased region" description="Polar residues" evidence="1">
    <location>
        <begin position="1"/>
        <end position="10"/>
    </location>
</feature>
<dbReference type="GeneID" id="19246019"/>
<organism evidence="4">
    <name type="scientific">Metarhizium acridum (strain CQMa 102)</name>
    <dbReference type="NCBI Taxonomy" id="655827"/>
    <lineage>
        <taxon>Eukaryota</taxon>
        <taxon>Fungi</taxon>
        <taxon>Dikarya</taxon>
        <taxon>Ascomycota</taxon>
        <taxon>Pezizomycotina</taxon>
        <taxon>Sordariomycetes</taxon>
        <taxon>Hypocreomycetidae</taxon>
        <taxon>Hypocreales</taxon>
        <taxon>Clavicipitaceae</taxon>
        <taxon>Metarhizium</taxon>
    </lineage>
</organism>
<keyword evidence="2" id="KW-0472">Membrane</keyword>
<sequence length="112" mass="12205">MPSQYSTAPPQKQLAPKNAGGSDQSTKFIIGFCVAIPCTLMIVGLHLFVRRRRNKKLGKTGNKDGPKATPTNSAWGKKKSKGSISGRFSEGPKPAEPPPAYKREKELLPTWL</sequence>
<evidence type="ECO:0000256" key="1">
    <source>
        <dbReference type="SAM" id="MobiDB-lite"/>
    </source>
</evidence>
<feature type="region of interest" description="Disordered" evidence="1">
    <location>
        <begin position="55"/>
        <end position="112"/>
    </location>
</feature>
<dbReference type="EMBL" id="GL698477">
    <property type="protein sequence ID" value="EFY92107.1"/>
    <property type="molecule type" value="Genomic_DNA"/>
</dbReference>
<protein>
    <submittedName>
        <fullName evidence="3">Uncharacterized protein</fullName>
    </submittedName>
</protein>
<dbReference type="Proteomes" id="UP000002499">
    <property type="component" value="Unassembled WGS sequence"/>
</dbReference>
<feature type="region of interest" description="Disordered" evidence="1">
    <location>
        <begin position="1"/>
        <end position="23"/>
    </location>
</feature>
<gene>
    <name evidence="3" type="ORF">MAC_01708</name>
</gene>
<evidence type="ECO:0000313" key="4">
    <source>
        <dbReference type="Proteomes" id="UP000002499"/>
    </source>
</evidence>